<keyword evidence="5" id="KW-1185">Reference proteome</keyword>
<evidence type="ECO:0000256" key="2">
    <source>
        <dbReference type="ARBA" id="ARBA00023002"/>
    </source>
</evidence>
<dbReference type="PRINTS" id="PR00081">
    <property type="entry name" value="GDHRDH"/>
</dbReference>
<keyword evidence="2 4" id="KW-0560">Oxidoreductase</keyword>
<evidence type="ECO:0000256" key="1">
    <source>
        <dbReference type="ARBA" id="ARBA00006484"/>
    </source>
</evidence>
<dbReference type="Pfam" id="PF00106">
    <property type="entry name" value="adh_short"/>
    <property type="match status" value="2"/>
</dbReference>
<comment type="caution">
    <text evidence="4">The sequence shown here is derived from an EMBL/GenBank/DDBJ whole genome shotgun (WGS) entry which is preliminary data.</text>
</comment>
<dbReference type="EC" id="1.-.-.-" evidence="4"/>
<dbReference type="PANTHER" id="PTHR44196:SF1">
    <property type="entry name" value="DEHYDROGENASE_REDUCTASE SDR FAMILY MEMBER 7B"/>
    <property type="match status" value="1"/>
</dbReference>
<dbReference type="CDD" id="cd05233">
    <property type="entry name" value="SDR_c"/>
    <property type="match status" value="1"/>
</dbReference>
<gene>
    <name evidence="4" type="ORF">AB0I59_35990</name>
</gene>
<comment type="similarity">
    <text evidence="1 3">Belongs to the short-chain dehydrogenases/reductases (SDR) family.</text>
</comment>
<accession>A0ABV3GR02</accession>
<reference evidence="4 5" key="1">
    <citation type="submission" date="2024-06" db="EMBL/GenBank/DDBJ databases">
        <title>The Natural Products Discovery Center: Release of the First 8490 Sequenced Strains for Exploring Actinobacteria Biosynthetic Diversity.</title>
        <authorList>
            <person name="Kalkreuter E."/>
            <person name="Kautsar S.A."/>
            <person name="Yang D."/>
            <person name="Bader C.D."/>
            <person name="Teijaro C.N."/>
            <person name="Fluegel L."/>
            <person name="Davis C.M."/>
            <person name="Simpson J.R."/>
            <person name="Lauterbach L."/>
            <person name="Steele A.D."/>
            <person name="Gui C."/>
            <person name="Meng S."/>
            <person name="Li G."/>
            <person name="Viehrig K."/>
            <person name="Ye F."/>
            <person name="Su P."/>
            <person name="Kiefer A.F."/>
            <person name="Nichols A."/>
            <person name="Cepeda A.J."/>
            <person name="Yan W."/>
            <person name="Fan B."/>
            <person name="Jiang Y."/>
            <person name="Adhikari A."/>
            <person name="Zheng C.-J."/>
            <person name="Schuster L."/>
            <person name="Cowan T.M."/>
            <person name="Smanski M.J."/>
            <person name="Chevrette M.G."/>
            <person name="De Carvalho L.P.S."/>
            <person name="Shen B."/>
        </authorList>
    </citation>
    <scope>NUCLEOTIDE SEQUENCE [LARGE SCALE GENOMIC DNA]</scope>
    <source>
        <strain evidence="4 5">NPDC050100</strain>
    </source>
</reference>
<protein>
    <submittedName>
        <fullName evidence="4">SDR family oxidoreductase</fullName>
        <ecNumber evidence="4">1.-.-.-</ecNumber>
    </submittedName>
</protein>
<dbReference type="RefSeq" id="WP_358140199.1">
    <property type="nucleotide sequence ID" value="NZ_JBFALK010000026.1"/>
</dbReference>
<evidence type="ECO:0000256" key="3">
    <source>
        <dbReference type="RuleBase" id="RU000363"/>
    </source>
</evidence>
<evidence type="ECO:0000313" key="5">
    <source>
        <dbReference type="Proteomes" id="UP001551675"/>
    </source>
</evidence>
<dbReference type="InterPro" id="IPR002347">
    <property type="entry name" value="SDR_fam"/>
</dbReference>
<name>A0ABV3GR02_MICGL</name>
<dbReference type="PANTHER" id="PTHR44196">
    <property type="entry name" value="DEHYDROGENASE/REDUCTASE SDR FAMILY MEMBER 7B"/>
    <property type="match status" value="1"/>
</dbReference>
<dbReference type="Gene3D" id="3.40.50.720">
    <property type="entry name" value="NAD(P)-binding Rossmann-like Domain"/>
    <property type="match status" value="1"/>
</dbReference>
<dbReference type="InterPro" id="IPR036291">
    <property type="entry name" value="NAD(P)-bd_dom_sf"/>
</dbReference>
<dbReference type="GO" id="GO:0016491">
    <property type="term" value="F:oxidoreductase activity"/>
    <property type="evidence" value="ECO:0007669"/>
    <property type="project" value="UniProtKB-KW"/>
</dbReference>
<proteinExistence type="inferred from homology"/>
<dbReference type="PRINTS" id="PR00080">
    <property type="entry name" value="SDRFAMILY"/>
</dbReference>
<dbReference type="EMBL" id="JBFALK010000026">
    <property type="protein sequence ID" value="MEV0974024.1"/>
    <property type="molecule type" value="Genomic_DNA"/>
</dbReference>
<dbReference type="Proteomes" id="UP001551675">
    <property type="component" value="Unassembled WGS sequence"/>
</dbReference>
<organism evidence="4 5">
    <name type="scientific">Microtetraspora glauca</name>
    <dbReference type="NCBI Taxonomy" id="1996"/>
    <lineage>
        <taxon>Bacteria</taxon>
        <taxon>Bacillati</taxon>
        <taxon>Actinomycetota</taxon>
        <taxon>Actinomycetes</taxon>
        <taxon>Streptosporangiales</taxon>
        <taxon>Streptosporangiaceae</taxon>
        <taxon>Microtetraspora</taxon>
    </lineage>
</organism>
<dbReference type="SUPFAM" id="SSF51735">
    <property type="entry name" value="NAD(P)-binding Rossmann-fold domains"/>
    <property type="match status" value="1"/>
</dbReference>
<sequence length="284" mass="29432">MASATGTPAGRPTALVTGASRGIGRETALALARAGYDVAFTARTVEEGQGVIPPRYSDDGPERIAVPGSLRTTAARIEALGVRALPIRMDLLDRHSVRAAADTVLREWGRVDVLVNNAVAHIAGNHDRFLDLDVDVAARTVAGNYLNQIVLLQAVLPGMVERGGGTIVNMCSGSATTDPPAPPGEGGWGVAYSASKAAFGRLAGAINAEYLKHGVRAFNLDPGFVITEAGSARGGTGSIADKGFDPTPEDASGRAIVWLVSSPDADRFLGRVIWTPKLVASLGD</sequence>
<evidence type="ECO:0000313" key="4">
    <source>
        <dbReference type="EMBL" id="MEV0974024.1"/>
    </source>
</evidence>